<accession>A0AAE3NFB4</accession>
<dbReference type="AlphaFoldDB" id="A0AAE3NFB4"/>
<evidence type="ECO:0000313" key="2">
    <source>
        <dbReference type="Proteomes" id="UP001143674"/>
    </source>
</evidence>
<name>A0AAE3NFB4_RALSL</name>
<sequence>MHILTLDDYKKYFSGFGLRDCAVGDRVTMYFVLFQDWDDSKPKPFDEELETRLLRLCSKDEKPWLGRKLTGFGGLMSGRDGGPSAAGICVDRAGQVCRRAPTGDGFEIEQKIPGGGGQGPKRGGVRRIKQINGWLYGSGGFRSMFKRIDRNQWIEIGPLPPSAKGEVGFDDFDLFSETDIYAAGGKGDVWHYDGKAWHAVPFPSNMWIESVCCGQDGYVYIGAQSGSVFRGHGSEWKLIHKGDLSLPFKDMVWFGDRVYATNDYGLWEIKDGVVERSDAPIEITNCSGNLSVGDGVMLLAGHYGAALHDGTGWTRLFSIAELEYQAKQTT</sequence>
<dbReference type="EMBL" id="JAIVEX010000002">
    <property type="protein sequence ID" value="MDB0520488.1"/>
    <property type="molecule type" value="Genomic_DNA"/>
</dbReference>
<dbReference type="Proteomes" id="UP001143674">
    <property type="component" value="Unassembled WGS sequence"/>
</dbReference>
<comment type="caution">
    <text evidence="1">The sequence shown here is derived from an EMBL/GenBank/DDBJ whole genome shotgun (WGS) entry which is preliminary data.</text>
</comment>
<evidence type="ECO:0000313" key="1">
    <source>
        <dbReference type="EMBL" id="MDB0520488.1"/>
    </source>
</evidence>
<gene>
    <name evidence="1" type="ORF">LBW55_02540</name>
</gene>
<reference evidence="1" key="1">
    <citation type="submission" date="2021-09" db="EMBL/GenBank/DDBJ databases">
        <title>Genomic analysis of Ralstonia spp.</title>
        <authorList>
            <person name="Aburjaile F."/>
            <person name="Ariute J.C."/>
            <person name="Pais A.K.L."/>
            <person name="Albuquerque G.M.R."/>
            <person name="Silva A.M.F."/>
            <person name="Brenig B."/>
            <person name="Azevedo V."/>
            <person name="Matiuzzi M."/>
            <person name="Ramos R."/>
            <person name="Goes-Neto A."/>
            <person name="Soares S."/>
            <person name="Iseppon A.M.B."/>
            <person name="Souza E."/>
            <person name="Gama M."/>
        </authorList>
    </citation>
    <scope>NUCLEOTIDE SEQUENCE</scope>
    <source>
        <strain evidence="1">B4</strain>
    </source>
</reference>
<organism evidence="1 2">
    <name type="scientific">Ralstonia solanacearum</name>
    <name type="common">Pseudomonas solanacearum</name>
    <dbReference type="NCBI Taxonomy" id="305"/>
    <lineage>
        <taxon>Bacteria</taxon>
        <taxon>Pseudomonadati</taxon>
        <taxon>Pseudomonadota</taxon>
        <taxon>Betaproteobacteria</taxon>
        <taxon>Burkholderiales</taxon>
        <taxon>Burkholderiaceae</taxon>
        <taxon>Ralstonia</taxon>
        <taxon>Ralstonia solanacearum species complex</taxon>
    </lineage>
</organism>
<proteinExistence type="predicted"/>
<protein>
    <submittedName>
        <fullName evidence="1">Uncharacterized protein</fullName>
    </submittedName>
</protein>